<evidence type="ECO:0000256" key="1">
    <source>
        <dbReference type="ARBA" id="ARBA00004651"/>
    </source>
</evidence>
<feature type="domain" description="Mechanosensitive ion channel MscS C-terminal" evidence="9">
    <location>
        <begin position="262"/>
        <end position="339"/>
    </location>
</feature>
<name>A0A0H5E6V6_9BACT</name>
<evidence type="ECO:0000256" key="4">
    <source>
        <dbReference type="ARBA" id="ARBA00022692"/>
    </source>
</evidence>
<evidence type="ECO:0000256" key="3">
    <source>
        <dbReference type="ARBA" id="ARBA00022475"/>
    </source>
</evidence>
<dbReference type="Gene3D" id="1.10.287.1260">
    <property type="match status" value="1"/>
</dbReference>
<dbReference type="Pfam" id="PF00924">
    <property type="entry name" value="MS_channel_2nd"/>
    <property type="match status" value="1"/>
</dbReference>
<dbReference type="GO" id="GO:0008381">
    <property type="term" value="F:mechanosensitive monoatomic ion channel activity"/>
    <property type="evidence" value="ECO:0007669"/>
    <property type="project" value="UniProtKB-ARBA"/>
</dbReference>
<keyword evidence="11" id="KW-1185">Reference proteome</keyword>
<keyword evidence="4 7" id="KW-0812">Transmembrane</keyword>
<evidence type="ECO:0000259" key="8">
    <source>
        <dbReference type="Pfam" id="PF00924"/>
    </source>
</evidence>
<dbReference type="SUPFAM" id="SSF82689">
    <property type="entry name" value="Mechanosensitive channel protein MscS (YggB), C-terminal domain"/>
    <property type="match status" value="1"/>
</dbReference>
<dbReference type="InterPro" id="IPR011014">
    <property type="entry name" value="MscS_channel_TM-2"/>
</dbReference>
<keyword evidence="5 7" id="KW-1133">Transmembrane helix</keyword>
<accession>A0A0H5E6V6</accession>
<gene>
    <name evidence="10" type="ORF">ELAC_1698</name>
</gene>
<dbReference type="PANTHER" id="PTHR30566">
    <property type="entry name" value="YNAI-RELATED MECHANOSENSITIVE ION CHANNEL"/>
    <property type="match status" value="1"/>
</dbReference>
<sequence>MVQFTEKLNALPGEIGTLIAMAAALVLSAFCLFRLKARAEKSHRSHLVEIASSLGLPVYLFLLSLIVYSASTALDKAFNEEASLPPLHTALPVILVPFLLWTYFRIKKVYLEVIKERVRRGMYGVSLAQIDTLNKLVTALAVFIALIMMLKALGYDASVLLTIGGISGAVVGFATKDFTANFFGGLVIYLTKPFSVGDTIRIHERNIEGHVEEIGWYLTKITDSEKQPVHIPNSMFSQVILITPSKRSHRLLKETLTIQLRDFSNLEPLVAALKQQLATHPNIDPFQRLEVHFSGFDKSDINIDLFAYVKVASAEEFKRVKQRVLIEAKSIFLAHGADIAAGTLGIDVSKPVVVEMKGTPGE</sequence>
<dbReference type="InterPro" id="IPR011066">
    <property type="entry name" value="MscS_channel_C_sf"/>
</dbReference>
<dbReference type="Pfam" id="PF21082">
    <property type="entry name" value="MS_channel_3rd"/>
    <property type="match status" value="1"/>
</dbReference>
<keyword evidence="6 7" id="KW-0472">Membrane</keyword>
<dbReference type="InterPro" id="IPR010920">
    <property type="entry name" value="LSM_dom_sf"/>
</dbReference>
<dbReference type="Proteomes" id="UP000220251">
    <property type="component" value="Unassembled WGS sequence"/>
</dbReference>
<evidence type="ECO:0000256" key="7">
    <source>
        <dbReference type="SAM" id="Phobius"/>
    </source>
</evidence>
<dbReference type="Gene3D" id="3.30.70.100">
    <property type="match status" value="1"/>
</dbReference>
<dbReference type="GO" id="GO:0005886">
    <property type="term" value="C:plasma membrane"/>
    <property type="evidence" value="ECO:0007669"/>
    <property type="project" value="UniProtKB-SubCell"/>
</dbReference>
<protein>
    <submittedName>
        <fullName evidence="10">Mechanosensitive ion channel protein</fullName>
    </submittedName>
</protein>
<dbReference type="SUPFAM" id="SSF82861">
    <property type="entry name" value="Mechanosensitive channel protein MscS (YggB), transmembrane region"/>
    <property type="match status" value="1"/>
</dbReference>
<dbReference type="EMBL" id="CWGJ01000025">
    <property type="protein sequence ID" value="CRX39025.1"/>
    <property type="molecule type" value="Genomic_DNA"/>
</dbReference>
<dbReference type="InterPro" id="IPR023408">
    <property type="entry name" value="MscS_beta-dom_sf"/>
</dbReference>
<proteinExistence type="inferred from homology"/>
<evidence type="ECO:0000256" key="2">
    <source>
        <dbReference type="ARBA" id="ARBA00008017"/>
    </source>
</evidence>
<dbReference type="PANTHER" id="PTHR30566:SF5">
    <property type="entry name" value="MECHANOSENSITIVE ION CHANNEL PROTEIN 1, MITOCHONDRIAL-RELATED"/>
    <property type="match status" value="1"/>
</dbReference>
<evidence type="ECO:0000313" key="11">
    <source>
        <dbReference type="Proteomes" id="UP000220251"/>
    </source>
</evidence>
<feature type="transmembrane region" description="Helical" evidence="7">
    <location>
        <begin position="153"/>
        <end position="174"/>
    </location>
</feature>
<evidence type="ECO:0000313" key="10">
    <source>
        <dbReference type="EMBL" id="CRX39025.1"/>
    </source>
</evidence>
<feature type="transmembrane region" description="Helical" evidence="7">
    <location>
        <begin position="87"/>
        <end position="104"/>
    </location>
</feature>
<reference evidence="11" key="1">
    <citation type="submission" date="2015-06" db="EMBL/GenBank/DDBJ databases">
        <authorList>
            <person name="Bertelli C."/>
        </authorList>
    </citation>
    <scope>NUCLEOTIDE SEQUENCE [LARGE SCALE GENOMIC DNA]</scope>
    <source>
        <strain evidence="11">CRIB-30</strain>
    </source>
</reference>
<dbReference type="InterPro" id="IPR049278">
    <property type="entry name" value="MS_channel_C"/>
</dbReference>
<dbReference type="Gene3D" id="2.30.30.60">
    <property type="match status" value="1"/>
</dbReference>
<comment type="similarity">
    <text evidence="2">Belongs to the MscS (TC 1.A.23) family.</text>
</comment>
<organism evidence="10 11">
    <name type="scientific">Estrella lausannensis</name>
    <dbReference type="NCBI Taxonomy" id="483423"/>
    <lineage>
        <taxon>Bacteria</taxon>
        <taxon>Pseudomonadati</taxon>
        <taxon>Chlamydiota</taxon>
        <taxon>Chlamydiia</taxon>
        <taxon>Parachlamydiales</taxon>
        <taxon>Candidatus Criblamydiaceae</taxon>
        <taxon>Estrella</taxon>
    </lineage>
</organism>
<feature type="domain" description="Mechanosensitive ion channel MscS" evidence="8">
    <location>
        <begin position="178"/>
        <end position="238"/>
    </location>
</feature>
<comment type="subcellular location">
    <subcellularLocation>
        <location evidence="1">Cell membrane</location>
        <topology evidence="1">Multi-pass membrane protein</topology>
    </subcellularLocation>
</comment>
<evidence type="ECO:0000259" key="9">
    <source>
        <dbReference type="Pfam" id="PF21082"/>
    </source>
</evidence>
<evidence type="ECO:0000256" key="5">
    <source>
        <dbReference type="ARBA" id="ARBA00022989"/>
    </source>
</evidence>
<dbReference type="OrthoDB" id="9809206at2"/>
<dbReference type="AlphaFoldDB" id="A0A0H5E6V6"/>
<evidence type="ECO:0000256" key="6">
    <source>
        <dbReference type="ARBA" id="ARBA00023136"/>
    </source>
</evidence>
<dbReference type="InterPro" id="IPR006685">
    <property type="entry name" value="MscS_channel_2nd"/>
</dbReference>
<dbReference type="RefSeq" id="WP_098038882.1">
    <property type="nucleotide sequence ID" value="NZ_CWGJ01000025.1"/>
</dbReference>
<keyword evidence="3" id="KW-1003">Cell membrane</keyword>
<feature type="transmembrane region" description="Helical" evidence="7">
    <location>
        <begin position="15"/>
        <end position="35"/>
    </location>
</feature>
<dbReference type="SUPFAM" id="SSF50182">
    <property type="entry name" value="Sm-like ribonucleoproteins"/>
    <property type="match status" value="1"/>
</dbReference>
<feature type="transmembrane region" description="Helical" evidence="7">
    <location>
        <begin position="47"/>
        <end position="67"/>
    </location>
</feature>
<feature type="transmembrane region" description="Helical" evidence="7">
    <location>
        <begin position="125"/>
        <end position="147"/>
    </location>
</feature>